<evidence type="ECO:0000256" key="2">
    <source>
        <dbReference type="ARBA" id="ARBA00004585"/>
    </source>
</evidence>
<evidence type="ECO:0000256" key="16">
    <source>
        <dbReference type="ARBA" id="ARBA00051585"/>
    </source>
</evidence>
<dbReference type="EMBL" id="KB932922">
    <property type="protein sequence ID" value="EOO02340.1"/>
    <property type="molecule type" value="Genomic_DNA"/>
</dbReference>
<protein>
    <recommendedName>
        <fullName evidence="18">Very long-chain fatty acid transport protein</fullName>
    </recommendedName>
    <alternativeName>
        <fullName evidence="19">Very-long-chain acyl-CoA synthetase</fullName>
    </alternativeName>
</protein>
<dbReference type="GO" id="GO:0005778">
    <property type="term" value="C:peroxisomal membrane"/>
    <property type="evidence" value="ECO:0007669"/>
    <property type="project" value="UniProtKB-SubCell"/>
</dbReference>
<comment type="similarity">
    <text evidence="4">Belongs to the ATP-dependent AMP-binding enzyme family.</text>
</comment>
<evidence type="ECO:0000313" key="23">
    <source>
        <dbReference type="EMBL" id="EOO02340.1"/>
    </source>
</evidence>
<dbReference type="Gene3D" id="3.30.300.30">
    <property type="match status" value="1"/>
</dbReference>
<evidence type="ECO:0000256" key="13">
    <source>
        <dbReference type="ARBA" id="ARBA00023055"/>
    </source>
</evidence>
<evidence type="ECO:0000256" key="20">
    <source>
        <dbReference type="SAM" id="MobiDB-lite"/>
    </source>
</evidence>
<name>R8BSS7_PHAM7</name>
<comment type="subcellular location">
    <subcellularLocation>
        <location evidence="3">Cell membrane</location>
        <topology evidence="3">Multi-pass membrane protein</topology>
    </subcellularLocation>
    <subcellularLocation>
        <location evidence="1">Lipid droplet</location>
    </subcellularLocation>
    <subcellularLocation>
        <location evidence="2">Peroxisome membrane</location>
        <topology evidence="2">Multi-pass membrane protein</topology>
    </subcellularLocation>
</comment>
<dbReference type="SUPFAM" id="SSF56801">
    <property type="entry name" value="Acetyl-CoA synthetase-like"/>
    <property type="match status" value="1"/>
</dbReference>
<gene>
    <name evidence="23" type="ORF">UCRPA7_2149</name>
</gene>
<feature type="domain" description="AMP-dependent synthetase/ligase" evidence="21">
    <location>
        <begin position="64"/>
        <end position="385"/>
    </location>
</feature>
<evidence type="ECO:0000256" key="19">
    <source>
        <dbReference type="ARBA" id="ARBA00078285"/>
    </source>
</evidence>
<dbReference type="FunFam" id="3.30.300.30:FF:000002">
    <property type="entry name" value="Long-chain fatty acid transport protein 1"/>
    <property type="match status" value="1"/>
</dbReference>
<sequence>MPAPLALTVPAAAAGAAYLNARLSLWYDLRMFNSILPTVTQMYWRQYNGRLSLYYDLESQALSKKSADRPFLLFEDKTYSYAQTYEIVLRYGSWLKAKFDIRKGEIVGMDFPNSDVYVFVWLGLWAIGAKPAFMNYNLTGHALAHCLKAAGCALCLVDHSVAHNVDEHVRKELPNLHFHIFSTDCAQQIANTEPKRFPDDLRNGDKVETMALLIYTSGTTGLPKAAMVSWGKLHAAGGFSARLIGTKPGEVYYNCMPLYHSSATIMWFANVLLLGATLALGAKFSTKTFWREARRFNATMILYVGETCRYLLAAPPDIDPATGENLDKKHRVRLAYGNGLRPDVWNKFKDRFGIDTITEFYGATEGSFATWNLSRNDLTMGAVGRNGSLYNVLVGLNVGLVEIDFETDLPFRDPKTGFCREAKSGEPGEFLFRLPDDVEKRFQGYYGNRKATSEKVMRNVFRKGDAWFRTGDVMRKIDGLLYFNDRIGDTFRWKGENVSTAEVSQVIGLHPAVREANVYGVQLPRHDGRIGCAAIVFASEPDEVVLRSLADHVRERLPKYALPVYLRLMKDTGMQTTGTNKQQKHNLRQAGVDPQHTAGDDVYWLRDGTYVRFSQDDWEGLNIGKVKL</sequence>
<keyword evidence="12" id="KW-1133">Transmembrane helix</keyword>
<keyword evidence="11" id="KW-0067">ATP-binding</keyword>
<evidence type="ECO:0000256" key="6">
    <source>
        <dbReference type="ARBA" id="ARBA00022475"/>
    </source>
</evidence>
<dbReference type="GO" id="GO:0004467">
    <property type="term" value="F:long-chain fatty acid-CoA ligase activity"/>
    <property type="evidence" value="ECO:0007669"/>
    <property type="project" value="TreeGrafter"/>
</dbReference>
<dbReference type="GO" id="GO:0005324">
    <property type="term" value="F:long-chain fatty acid transmembrane transporter activity"/>
    <property type="evidence" value="ECO:0007669"/>
    <property type="project" value="TreeGrafter"/>
</dbReference>
<comment type="catalytic activity">
    <reaction evidence="16">
        <text>a very long-chain fatty acid + ATP + CoA = a very long-chain fatty acyl-CoA + AMP + diphosphate</text>
        <dbReference type="Rhea" id="RHEA:54536"/>
        <dbReference type="ChEBI" id="CHEBI:30616"/>
        <dbReference type="ChEBI" id="CHEBI:33019"/>
        <dbReference type="ChEBI" id="CHEBI:57287"/>
        <dbReference type="ChEBI" id="CHEBI:58950"/>
        <dbReference type="ChEBI" id="CHEBI:138261"/>
        <dbReference type="ChEBI" id="CHEBI:456215"/>
    </reaction>
</comment>
<dbReference type="GO" id="GO:0005524">
    <property type="term" value="F:ATP binding"/>
    <property type="evidence" value="ECO:0007669"/>
    <property type="project" value="UniProtKB-KW"/>
</dbReference>
<dbReference type="InterPro" id="IPR025110">
    <property type="entry name" value="AMP-bd_C"/>
</dbReference>
<keyword evidence="14" id="KW-0472">Membrane</keyword>
<dbReference type="InterPro" id="IPR042099">
    <property type="entry name" value="ANL_N_sf"/>
</dbReference>
<dbReference type="KEGG" id="tmn:UCRPA7_2149"/>
<dbReference type="PANTHER" id="PTHR43107">
    <property type="entry name" value="LONG-CHAIN FATTY ACID TRANSPORT PROTEIN"/>
    <property type="match status" value="1"/>
</dbReference>
<evidence type="ECO:0000256" key="1">
    <source>
        <dbReference type="ARBA" id="ARBA00004502"/>
    </source>
</evidence>
<dbReference type="AlphaFoldDB" id="R8BSS7"/>
<keyword evidence="5" id="KW-0813">Transport</keyword>
<feature type="region of interest" description="Disordered" evidence="20">
    <location>
        <begin position="575"/>
        <end position="594"/>
    </location>
</feature>
<dbReference type="PROSITE" id="PS00455">
    <property type="entry name" value="AMP_BINDING"/>
    <property type="match status" value="1"/>
</dbReference>
<keyword evidence="10" id="KW-0547">Nucleotide-binding</keyword>
<evidence type="ECO:0000256" key="18">
    <source>
        <dbReference type="ARBA" id="ARBA00068795"/>
    </source>
</evidence>
<evidence type="ECO:0000256" key="17">
    <source>
        <dbReference type="ARBA" id="ARBA00060276"/>
    </source>
</evidence>
<keyword evidence="15" id="KW-0576">Peroxisome</keyword>
<dbReference type="GO" id="GO:0044539">
    <property type="term" value="P:long-chain fatty acid import into cell"/>
    <property type="evidence" value="ECO:0007669"/>
    <property type="project" value="TreeGrafter"/>
</dbReference>
<keyword evidence="13" id="KW-0445">Lipid transport</keyword>
<evidence type="ECO:0000313" key="24">
    <source>
        <dbReference type="Proteomes" id="UP000014074"/>
    </source>
</evidence>
<keyword evidence="24" id="KW-1185">Reference proteome</keyword>
<dbReference type="eggNOG" id="KOG1179">
    <property type="taxonomic scope" value="Eukaryota"/>
</dbReference>
<evidence type="ECO:0000256" key="10">
    <source>
        <dbReference type="ARBA" id="ARBA00022741"/>
    </source>
</evidence>
<dbReference type="PANTHER" id="PTHR43107:SF15">
    <property type="entry name" value="FATTY ACID TRANSPORT PROTEIN 3, ISOFORM A"/>
    <property type="match status" value="1"/>
</dbReference>
<keyword evidence="7" id="KW-0436">Ligase</keyword>
<feature type="domain" description="AMP-binding enzyme C-terminal" evidence="22">
    <location>
        <begin position="502"/>
        <end position="571"/>
    </location>
</feature>
<dbReference type="Pfam" id="PF13193">
    <property type="entry name" value="AMP-binding_C"/>
    <property type="match status" value="1"/>
</dbReference>
<evidence type="ECO:0000259" key="21">
    <source>
        <dbReference type="Pfam" id="PF00501"/>
    </source>
</evidence>
<dbReference type="InterPro" id="IPR000873">
    <property type="entry name" value="AMP-dep_synth/lig_dom"/>
</dbReference>
<evidence type="ECO:0000256" key="7">
    <source>
        <dbReference type="ARBA" id="ARBA00022598"/>
    </source>
</evidence>
<keyword evidence="8" id="KW-0551">Lipid droplet</keyword>
<dbReference type="Pfam" id="PF00501">
    <property type="entry name" value="AMP-binding"/>
    <property type="match status" value="1"/>
</dbReference>
<reference evidence="24" key="1">
    <citation type="journal article" date="2013" name="Genome Announc.">
        <title>Draft genome sequence of the ascomycete Phaeoacremonium aleophilum strain UCR-PA7, a causal agent of the esca disease complex in grapevines.</title>
        <authorList>
            <person name="Blanco-Ulate B."/>
            <person name="Rolshausen P."/>
            <person name="Cantu D."/>
        </authorList>
    </citation>
    <scope>NUCLEOTIDE SEQUENCE [LARGE SCALE GENOMIC DNA]</scope>
    <source>
        <strain evidence="24">UCR-PA7</strain>
    </source>
</reference>
<dbReference type="Gene3D" id="3.40.50.12780">
    <property type="entry name" value="N-terminal domain of ligase-like"/>
    <property type="match status" value="1"/>
</dbReference>
<dbReference type="GeneID" id="19322370"/>
<dbReference type="HOGENOM" id="CLU_000022_46_3_1"/>
<evidence type="ECO:0000256" key="8">
    <source>
        <dbReference type="ARBA" id="ARBA00022677"/>
    </source>
</evidence>
<evidence type="ECO:0000256" key="14">
    <source>
        <dbReference type="ARBA" id="ARBA00023136"/>
    </source>
</evidence>
<dbReference type="GO" id="GO:0005811">
    <property type="term" value="C:lipid droplet"/>
    <property type="evidence" value="ECO:0007669"/>
    <property type="project" value="UniProtKB-SubCell"/>
</dbReference>
<keyword evidence="6" id="KW-1003">Cell membrane</keyword>
<keyword evidence="9" id="KW-0812">Transmembrane</keyword>
<accession>R8BSS7</accession>
<organism evidence="23 24">
    <name type="scientific">Phaeoacremonium minimum (strain UCR-PA7)</name>
    <name type="common">Esca disease fungus</name>
    <name type="synonym">Togninia minima</name>
    <dbReference type="NCBI Taxonomy" id="1286976"/>
    <lineage>
        <taxon>Eukaryota</taxon>
        <taxon>Fungi</taxon>
        <taxon>Dikarya</taxon>
        <taxon>Ascomycota</taxon>
        <taxon>Pezizomycotina</taxon>
        <taxon>Sordariomycetes</taxon>
        <taxon>Sordariomycetidae</taxon>
        <taxon>Togniniales</taxon>
        <taxon>Togniniaceae</taxon>
        <taxon>Phaeoacremonium</taxon>
    </lineage>
</organism>
<dbReference type="GO" id="GO:0009898">
    <property type="term" value="C:cytoplasmic side of plasma membrane"/>
    <property type="evidence" value="ECO:0007669"/>
    <property type="project" value="TreeGrafter"/>
</dbReference>
<evidence type="ECO:0000256" key="11">
    <source>
        <dbReference type="ARBA" id="ARBA00022840"/>
    </source>
</evidence>
<evidence type="ECO:0000256" key="4">
    <source>
        <dbReference type="ARBA" id="ARBA00006432"/>
    </source>
</evidence>
<dbReference type="OrthoDB" id="10253869at2759"/>
<proteinExistence type="inferred from homology"/>
<dbReference type="Proteomes" id="UP000014074">
    <property type="component" value="Unassembled WGS sequence"/>
</dbReference>
<evidence type="ECO:0000259" key="22">
    <source>
        <dbReference type="Pfam" id="PF13193"/>
    </source>
</evidence>
<dbReference type="InterPro" id="IPR020845">
    <property type="entry name" value="AMP-binding_CS"/>
</dbReference>
<dbReference type="FunFam" id="3.40.50.12780:FF:000019">
    <property type="entry name" value="Long-chain fatty acid transporter"/>
    <property type="match status" value="1"/>
</dbReference>
<evidence type="ECO:0000256" key="15">
    <source>
        <dbReference type="ARBA" id="ARBA00023140"/>
    </source>
</evidence>
<evidence type="ECO:0000256" key="12">
    <source>
        <dbReference type="ARBA" id="ARBA00022989"/>
    </source>
</evidence>
<evidence type="ECO:0000256" key="5">
    <source>
        <dbReference type="ARBA" id="ARBA00022448"/>
    </source>
</evidence>
<dbReference type="RefSeq" id="XP_007912915.1">
    <property type="nucleotide sequence ID" value="XM_007914724.1"/>
</dbReference>
<evidence type="ECO:0000256" key="9">
    <source>
        <dbReference type="ARBA" id="ARBA00022692"/>
    </source>
</evidence>
<comment type="function">
    <text evidence="17">Acyl-CoA synthetase required for both the import of long chain fatty acids (LCFAs) (C14-C18) and the activation very long chain fatty acids (VLCFAs) (C20-C26) by esterification of the fatty acids into metabolically active CoA-thioesters for subsequent degradation or incorporation into phospholipids. The transport and fatty acyl-CoA synthetase activities are genetically separable and are thus independent activities. Esterifies VLCFAs in the peroxisome matrix. The VLCFAs are actively transported into peroxisomes by a PXA1-PXA2 heterodimeric transporter in the peroxisomal membrane.</text>
</comment>
<dbReference type="InterPro" id="IPR045851">
    <property type="entry name" value="AMP-bd_C_sf"/>
</dbReference>
<evidence type="ECO:0000256" key="3">
    <source>
        <dbReference type="ARBA" id="ARBA00004651"/>
    </source>
</evidence>